<dbReference type="Proteomes" id="UP000664398">
    <property type="component" value="Unassembled WGS sequence"/>
</dbReference>
<evidence type="ECO:0000256" key="12">
    <source>
        <dbReference type="ARBA" id="ARBA00047816"/>
    </source>
</evidence>
<reference evidence="14" key="1">
    <citation type="submission" date="2021-03" db="EMBL/GenBank/DDBJ databases">
        <title>Leucobacter chromiisoli sp. nov., isolated from chromium-containing soil of chemical plant.</title>
        <authorList>
            <person name="Xu Z."/>
        </authorList>
    </citation>
    <scope>NUCLEOTIDE SEQUENCE</scope>
    <source>
        <strain evidence="14">A2</strain>
    </source>
</reference>
<dbReference type="EMBL" id="JAGDYL010000005">
    <property type="protein sequence ID" value="MBO1804541.1"/>
    <property type="molecule type" value="Genomic_DNA"/>
</dbReference>
<comment type="subcellular location">
    <subcellularLocation>
        <location evidence="2">Cell membrane</location>
        <topology evidence="2">Multi-pass membrane protein</topology>
    </subcellularLocation>
</comment>
<evidence type="ECO:0000256" key="13">
    <source>
        <dbReference type="SAM" id="Phobius"/>
    </source>
</evidence>
<keyword evidence="9 13" id="KW-0472">Membrane</keyword>
<evidence type="ECO:0000256" key="2">
    <source>
        <dbReference type="ARBA" id="ARBA00004651"/>
    </source>
</evidence>
<dbReference type="RefSeq" id="WP_208045020.1">
    <property type="nucleotide sequence ID" value="NZ_JAGDYL010000005.1"/>
</dbReference>
<feature type="transmembrane region" description="Helical" evidence="13">
    <location>
        <begin position="96"/>
        <end position="129"/>
    </location>
</feature>
<dbReference type="Pfam" id="PF12270">
    <property type="entry name" value="Cyt_c_ox_IV"/>
    <property type="match status" value="1"/>
</dbReference>
<comment type="caution">
    <text evidence="14">The sequence shown here is derived from an EMBL/GenBank/DDBJ whole genome shotgun (WGS) entry which is preliminary data.</text>
</comment>
<dbReference type="GO" id="GO:0022900">
    <property type="term" value="P:electron transport chain"/>
    <property type="evidence" value="ECO:0007669"/>
    <property type="project" value="InterPro"/>
</dbReference>
<dbReference type="AlphaFoldDB" id="A0A939LUW5"/>
<comment type="similarity">
    <text evidence="3">Belongs to the cytochrome c oxidase bacterial subunit CtaF family.</text>
</comment>
<evidence type="ECO:0000256" key="9">
    <source>
        <dbReference type="ARBA" id="ARBA00023136"/>
    </source>
</evidence>
<evidence type="ECO:0000313" key="14">
    <source>
        <dbReference type="EMBL" id="MBO1804541.1"/>
    </source>
</evidence>
<dbReference type="InterPro" id="IPR021050">
    <property type="entry name" value="Cyt_c_oxidase_su4_actinobac"/>
</dbReference>
<keyword evidence="7" id="KW-1278">Translocase</keyword>
<evidence type="ECO:0000256" key="11">
    <source>
        <dbReference type="ARBA" id="ARBA00031401"/>
    </source>
</evidence>
<evidence type="ECO:0000256" key="3">
    <source>
        <dbReference type="ARBA" id="ARBA00006870"/>
    </source>
</evidence>
<name>A0A939LUW5_9MICO</name>
<evidence type="ECO:0000256" key="6">
    <source>
        <dbReference type="ARBA" id="ARBA00022692"/>
    </source>
</evidence>
<evidence type="ECO:0000256" key="8">
    <source>
        <dbReference type="ARBA" id="ARBA00022989"/>
    </source>
</evidence>
<proteinExistence type="inferred from homology"/>
<keyword evidence="15" id="KW-1185">Reference proteome</keyword>
<keyword evidence="6 13" id="KW-0812">Transmembrane</keyword>
<evidence type="ECO:0000313" key="15">
    <source>
        <dbReference type="Proteomes" id="UP000664398"/>
    </source>
</evidence>
<evidence type="ECO:0000256" key="10">
    <source>
        <dbReference type="ARBA" id="ARBA00031366"/>
    </source>
</evidence>
<evidence type="ECO:0000256" key="4">
    <source>
        <dbReference type="ARBA" id="ARBA00012949"/>
    </source>
</evidence>
<comment type="catalytic activity">
    <reaction evidence="12">
        <text>4 Fe(II)-[cytochrome c] + O2 + 8 H(+)(in) = 4 Fe(III)-[cytochrome c] + 2 H2O + 4 H(+)(out)</text>
        <dbReference type="Rhea" id="RHEA:11436"/>
        <dbReference type="Rhea" id="RHEA-COMP:10350"/>
        <dbReference type="Rhea" id="RHEA-COMP:14399"/>
        <dbReference type="ChEBI" id="CHEBI:15377"/>
        <dbReference type="ChEBI" id="CHEBI:15378"/>
        <dbReference type="ChEBI" id="CHEBI:15379"/>
        <dbReference type="ChEBI" id="CHEBI:29033"/>
        <dbReference type="ChEBI" id="CHEBI:29034"/>
        <dbReference type="EC" id="7.1.1.9"/>
    </reaction>
</comment>
<feature type="transmembrane region" description="Helical" evidence="13">
    <location>
        <begin position="35"/>
        <end position="55"/>
    </location>
</feature>
<evidence type="ECO:0000256" key="1">
    <source>
        <dbReference type="ARBA" id="ARBA00002536"/>
    </source>
</evidence>
<organism evidence="14 15">
    <name type="scientific">Leucobacter ruminantium</name>
    <dbReference type="NCBI Taxonomy" id="1289170"/>
    <lineage>
        <taxon>Bacteria</taxon>
        <taxon>Bacillati</taxon>
        <taxon>Actinomycetota</taxon>
        <taxon>Actinomycetes</taxon>
        <taxon>Micrococcales</taxon>
        <taxon>Microbacteriaceae</taxon>
        <taxon>Leucobacter</taxon>
    </lineage>
</organism>
<comment type="function">
    <text evidence="1">Part of cytochrome c oxidase, its function is unknown.</text>
</comment>
<protein>
    <recommendedName>
        <fullName evidence="4">cytochrome-c oxidase</fullName>
        <ecNumber evidence="4">7.1.1.9</ecNumber>
    </recommendedName>
    <alternativeName>
        <fullName evidence="11">Cytochrome aa3 subunit 4</fullName>
    </alternativeName>
    <alternativeName>
        <fullName evidence="10">Cytochrome c oxidase polypeptide IV</fullName>
    </alternativeName>
</protein>
<dbReference type="GO" id="GO:0004129">
    <property type="term" value="F:cytochrome-c oxidase activity"/>
    <property type="evidence" value="ECO:0007669"/>
    <property type="project" value="UniProtKB-EC"/>
</dbReference>
<dbReference type="EC" id="7.1.1.9" evidence="4"/>
<evidence type="ECO:0000256" key="5">
    <source>
        <dbReference type="ARBA" id="ARBA00022475"/>
    </source>
</evidence>
<accession>A0A939LUW5</accession>
<dbReference type="GO" id="GO:0005886">
    <property type="term" value="C:plasma membrane"/>
    <property type="evidence" value="ECO:0007669"/>
    <property type="project" value="UniProtKB-SubCell"/>
</dbReference>
<keyword evidence="8 13" id="KW-1133">Transmembrane helix</keyword>
<sequence>MRTHIVIYWILAIFQIFLAVLYTGWNLLETNTIEWFGTIAFTFGGAFMAWLAFYLQLVQKKHGAPLVEDRDDADIDDGDPEIGHFSPYSWWPISLALGASLVVLGIAVGFWFAYMSVPLLIVSVVGWVYEDYRGNFAR</sequence>
<gene>
    <name evidence="14" type="ORF">J4H91_04305</name>
</gene>
<keyword evidence="5" id="KW-1003">Cell membrane</keyword>
<evidence type="ECO:0000256" key="7">
    <source>
        <dbReference type="ARBA" id="ARBA00022967"/>
    </source>
</evidence>
<feature type="transmembrane region" description="Helical" evidence="13">
    <location>
        <begin position="6"/>
        <end position="28"/>
    </location>
</feature>